<evidence type="ECO:0000313" key="2">
    <source>
        <dbReference type="EMBL" id="GFD00622.1"/>
    </source>
</evidence>
<feature type="region of interest" description="Disordered" evidence="1">
    <location>
        <begin position="1"/>
        <end position="36"/>
    </location>
</feature>
<evidence type="ECO:0000256" key="1">
    <source>
        <dbReference type="SAM" id="MobiDB-lite"/>
    </source>
</evidence>
<proteinExistence type="predicted"/>
<accession>A0A699SRI3</accession>
<feature type="region of interest" description="Disordered" evidence="1">
    <location>
        <begin position="81"/>
        <end position="108"/>
    </location>
</feature>
<protein>
    <submittedName>
        <fullName evidence="2">Uncharacterized protein</fullName>
    </submittedName>
</protein>
<reference evidence="2" key="1">
    <citation type="journal article" date="2019" name="Sci. Rep.">
        <title>Draft genome of Tanacetum cinerariifolium, the natural source of mosquito coil.</title>
        <authorList>
            <person name="Yamashiro T."/>
            <person name="Shiraishi A."/>
            <person name="Satake H."/>
            <person name="Nakayama K."/>
        </authorList>
    </citation>
    <scope>NUCLEOTIDE SEQUENCE</scope>
</reference>
<feature type="compositionally biased region" description="Polar residues" evidence="1">
    <location>
        <begin position="88"/>
        <end position="108"/>
    </location>
</feature>
<feature type="compositionally biased region" description="Polar residues" evidence="1">
    <location>
        <begin position="1"/>
        <end position="19"/>
    </location>
</feature>
<dbReference type="AlphaFoldDB" id="A0A699SRI3"/>
<feature type="non-terminal residue" evidence="2">
    <location>
        <position position="1"/>
    </location>
</feature>
<dbReference type="EMBL" id="BKCJ011185936">
    <property type="protein sequence ID" value="GFD00622.1"/>
    <property type="molecule type" value="Genomic_DNA"/>
</dbReference>
<name>A0A699SRI3_TANCI</name>
<organism evidence="2">
    <name type="scientific">Tanacetum cinerariifolium</name>
    <name type="common">Dalmatian daisy</name>
    <name type="synonym">Chrysanthemum cinerariifolium</name>
    <dbReference type="NCBI Taxonomy" id="118510"/>
    <lineage>
        <taxon>Eukaryota</taxon>
        <taxon>Viridiplantae</taxon>
        <taxon>Streptophyta</taxon>
        <taxon>Embryophyta</taxon>
        <taxon>Tracheophyta</taxon>
        <taxon>Spermatophyta</taxon>
        <taxon>Magnoliopsida</taxon>
        <taxon>eudicotyledons</taxon>
        <taxon>Gunneridae</taxon>
        <taxon>Pentapetalae</taxon>
        <taxon>asterids</taxon>
        <taxon>campanulids</taxon>
        <taxon>Asterales</taxon>
        <taxon>Asteraceae</taxon>
        <taxon>Asteroideae</taxon>
        <taxon>Anthemideae</taxon>
        <taxon>Anthemidinae</taxon>
        <taxon>Tanacetum</taxon>
    </lineage>
</organism>
<gene>
    <name evidence="2" type="ORF">Tci_872591</name>
</gene>
<feature type="compositionally biased region" description="Acidic residues" evidence="1">
    <location>
        <begin position="22"/>
        <end position="35"/>
    </location>
</feature>
<comment type="caution">
    <text evidence="2">The sequence shown here is derived from an EMBL/GenBank/DDBJ whole genome shotgun (WGS) entry which is preliminary data.</text>
</comment>
<sequence>VKRTASAMTHSSESSTQPNLFDDNDSDDEESDDDDSCVKIPLITHIRSAATIHVEGNQSGGSVPSIAEGLSNCDSRGKAIMDDVVDTPSGNADRSSALTGPTLASQDPTSDAINREFYPFSLSPYYVAYREDDVVACSYEIIHEEWEGPH</sequence>